<dbReference type="AlphaFoldDB" id="A0ABD0Y8M3"/>
<accession>A0ABD0Y8M3</accession>
<sequence length="344" mass="39001">MFENLIANLRTGSSRITESLSVEGLKQKTGRLSETLDNLRCSVFNKTNSLSSYLSEVKGDPGRRTKTSRSTPNLNQQVVRRMDLEEGVARMEWHRPPTYEECDPPEPDIIDRFVRVVNTNDDYHYSWADRRNDREEIRRRLATGSDADDYYGGDRPGRKPSLQARLQSGMNLQICFMNETMSDSESPCTEAPPSSNVANTTPTLAQLPPAKPKTIIQDPVTQTTVITAKKNSQLLNCSRDWQMDGTGGSFFERQARLQAEARVALAQAKELARMQMQTERQRQQTSPITSMLRASLNKVGIAFPDGRRRVSRQMLTDMNVAQLQVIVNDLHTQIERKFIISCIM</sequence>
<dbReference type="PANTHER" id="PTHR13103:SF2">
    <property type="entry name" value="IQCJ-SCHIP1 READTHROUGH TRANSCRIPT PROTEIN-RELATED"/>
    <property type="match status" value="1"/>
</dbReference>
<proteinExistence type="predicted"/>
<name>A0ABD0Y8M3_9HEMI</name>
<feature type="domain" description="Schwannomin interacting protein 1 C-terminal" evidence="2">
    <location>
        <begin position="130"/>
        <end position="335"/>
    </location>
</feature>
<evidence type="ECO:0000313" key="3">
    <source>
        <dbReference type="EMBL" id="KAL1123708.1"/>
    </source>
</evidence>
<dbReference type="InterPro" id="IPR039045">
    <property type="entry name" value="SCHIP_1"/>
</dbReference>
<evidence type="ECO:0000256" key="1">
    <source>
        <dbReference type="ARBA" id="ARBA00023054"/>
    </source>
</evidence>
<gene>
    <name evidence="3" type="ORF">AAG570_001481</name>
</gene>
<keyword evidence="4" id="KW-1185">Reference proteome</keyword>
<dbReference type="EMBL" id="JBFDAA010000011">
    <property type="protein sequence ID" value="KAL1123708.1"/>
    <property type="molecule type" value="Genomic_DNA"/>
</dbReference>
<dbReference type="Proteomes" id="UP001558652">
    <property type="component" value="Unassembled WGS sequence"/>
</dbReference>
<organism evidence="3 4">
    <name type="scientific">Ranatra chinensis</name>
    <dbReference type="NCBI Taxonomy" id="642074"/>
    <lineage>
        <taxon>Eukaryota</taxon>
        <taxon>Metazoa</taxon>
        <taxon>Ecdysozoa</taxon>
        <taxon>Arthropoda</taxon>
        <taxon>Hexapoda</taxon>
        <taxon>Insecta</taxon>
        <taxon>Pterygota</taxon>
        <taxon>Neoptera</taxon>
        <taxon>Paraneoptera</taxon>
        <taxon>Hemiptera</taxon>
        <taxon>Heteroptera</taxon>
        <taxon>Panheteroptera</taxon>
        <taxon>Nepomorpha</taxon>
        <taxon>Nepidae</taxon>
        <taxon>Ranatrinae</taxon>
        <taxon>Ranatra</taxon>
    </lineage>
</organism>
<dbReference type="InterPro" id="IPR015649">
    <property type="entry name" value="SCHIP_1_C"/>
</dbReference>
<dbReference type="PANTHER" id="PTHR13103">
    <property type="entry name" value="SCHWANNOMIN INTERACTING PROTEIN 1"/>
    <property type="match status" value="1"/>
</dbReference>
<evidence type="ECO:0000259" key="2">
    <source>
        <dbReference type="Pfam" id="PF10148"/>
    </source>
</evidence>
<evidence type="ECO:0000313" key="4">
    <source>
        <dbReference type="Proteomes" id="UP001558652"/>
    </source>
</evidence>
<comment type="caution">
    <text evidence="3">The sequence shown here is derived from an EMBL/GenBank/DDBJ whole genome shotgun (WGS) entry which is preliminary data.</text>
</comment>
<dbReference type="Pfam" id="PF10148">
    <property type="entry name" value="SCHIP-1_C"/>
    <property type="match status" value="1"/>
</dbReference>
<protein>
    <recommendedName>
        <fullName evidence="2">Schwannomin interacting protein 1 C-terminal domain-containing protein</fullName>
    </recommendedName>
</protein>
<keyword evidence="1" id="KW-0175">Coiled coil</keyword>
<reference evidence="3 4" key="1">
    <citation type="submission" date="2024-07" db="EMBL/GenBank/DDBJ databases">
        <title>Chromosome-level genome assembly of the water stick insect Ranatra chinensis (Heteroptera: Nepidae).</title>
        <authorList>
            <person name="Liu X."/>
        </authorList>
    </citation>
    <scope>NUCLEOTIDE SEQUENCE [LARGE SCALE GENOMIC DNA]</scope>
    <source>
        <strain evidence="3">Cailab_2021Rc</strain>
        <tissue evidence="3">Muscle</tissue>
    </source>
</reference>